<gene>
    <name evidence="3" type="ORF">QBC38DRAFT_524797</name>
</gene>
<reference evidence="3" key="2">
    <citation type="submission" date="2023-05" db="EMBL/GenBank/DDBJ databases">
        <authorList>
            <consortium name="Lawrence Berkeley National Laboratory"/>
            <person name="Steindorff A."/>
            <person name="Hensen N."/>
            <person name="Bonometti L."/>
            <person name="Westerberg I."/>
            <person name="Brannstrom I.O."/>
            <person name="Guillou S."/>
            <person name="Cros-Aarteil S."/>
            <person name="Calhoun S."/>
            <person name="Haridas S."/>
            <person name="Kuo A."/>
            <person name="Mondo S."/>
            <person name="Pangilinan J."/>
            <person name="Riley R."/>
            <person name="Labutti K."/>
            <person name="Andreopoulos B."/>
            <person name="Lipzen A."/>
            <person name="Chen C."/>
            <person name="Yanf M."/>
            <person name="Daum C."/>
            <person name="Ng V."/>
            <person name="Clum A."/>
            <person name="Ohm R."/>
            <person name="Martin F."/>
            <person name="Silar P."/>
            <person name="Natvig D."/>
            <person name="Lalanne C."/>
            <person name="Gautier V."/>
            <person name="Ament-Velasquez S.L."/>
            <person name="Kruys A."/>
            <person name="Hutchinson M.I."/>
            <person name="Powell A.J."/>
            <person name="Barry K."/>
            <person name="Miller A.N."/>
            <person name="Grigoriev I.V."/>
            <person name="Debuchy R."/>
            <person name="Gladieux P."/>
            <person name="Thoren M.H."/>
            <person name="Johannesson H."/>
        </authorList>
    </citation>
    <scope>NUCLEOTIDE SEQUENCE</scope>
    <source>
        <strain evidence="3">CBS 990.96</strain>
    </source>
</reference>
<feature type="region of interest" description="Disordered" evidence="2">
    <location>
        <begin position="354"/>
        <end position="396"/>
    </location>
</feature>
<evidence type="ECO:0000256" key="1">
    <source>
        <dbReference type="SAM" id="Coils"/>
    </source>
</evidence>
<comment type="caution">
    <text evidence="3">The sequence shown here is derived from an EMBL/GenBank/DDBJ whole genome shotgun (WGS) entry which is preliminary data.</text>
</comment>
<evidence type="ECO:0008006" key="5">
    <source>
        <dbReference type="Google" id="ProtNLM"/>
    </source>
</evidence>
<proteinExistence type="predicted"/>
<accession>A0AAN7BGC8</accession>
<evidence type="ECO:0000313" key="3">
    <source>
        <dbReference type="EMBL" id="KAK4220780.1"/>
    </source>
</evidence>
<sequence>MAQLLQQLVTQLSTIQTERTQERAQFAQQLADIQAEQRNEREATRAQIRVLQETVTSLQKALTPVTLPNTNPTEVVSTYKPEEPSSAQITTNTLRKKPILPDPAKFNGSRLKFRAWYLDMKNKLSVDSPALGSPSDQFAYNRYSRLESTPQNMTIAFVERGGTDGSHDPQQYLRYLNECYGDPNAQSRAIDRLRNLFEKELADADGGTWSDAVRINYLEGALNTKIRERLVGCLDTPKNYGEFVQVLQFLSSKIDSFEFSKKRNHTRTQLSSYDSRPHREQNRQTVESVTAEEMDWEPTRINQAVHKANKELKGKRAKWVEQAEINRRRSEGRCLRCGRTGCKIDRCPLLPAKRPQLTNETRVGKSKPVLKAEVEEEDEESDDFTMDQSEDESLKE</sequence>
<feature type="region of interest" description="Disordered" evidence="2">
    <location>
        <begin position="265"/>
        <end position="284"/>
    </location>
</feature>
<reference evidence="3" key="1">
    <citation type="journal article" date="2023" name="Mol. Phylogenet. Evol.">
        <title>Genome-scale phylogeny and comparative genomics of the fungal order Sordariales.</title>
        <authorList>
            <person name="Hensen N."/>
            <person name="Bonometti L."/>
            <person name="Westerberg I."/>
            <person name="Brannstrom I.O."/>
            <person name="Guillou S."/>
            <person name="Cros-Aarteil S."/>
            <person name="Calhoun S."/>
            <person name="Haridas S."/>
            <person name="Kuo A."/>
            <person name="Mondo S."/>
            <person name="Pangilinan J."/>
            <person name="Riley R."/>
            <person name="LaButti K."/>
            <person name="Andreopoulos B."/>
            <person name="Lipzen A."/>
            <person name="Chen C."/>
            <person name="Yan M."/>
            <person name="Daum C."/>
            <person name="Ng V."/>
            <person name="Clum A."/>
            <person name="Steindorff A."/>
            <person name="Ohm R.A."/>
            <person name="Martin F."/>
            <person name="Silar P."/>
            <person name="Natvig D.O."/>
            <person name="Lalanne C."/>
            <person name="Gautier V."/>
            <person name="Ament-Velasquez S.L."/>
            <person name="Kruys A."/>
            <person name="Hutchinson M.I."/>
            <person name="Powell A.J."/>
            <person name="Barry K."/>
            <person name="Miller A.N."/>
            <person name="Grigoriev I.V."/>
            <person name="Debuchy R."/>
            <person name="Gladieux P."/>
            <person name="Hiltunen Thoren M."/>
            <person name="Johannesson H."/>
        </authorList>
    </citation>
    <scope>NUCLEOTIDE SEQUENCE</scope>
    <source>
        <strain evidence="3">CBS 990.96</strain>
    </source>
</reference>
<dbReference type="AlphaFoldDB" id="A0AAN7BGC8"/>
<dbReference type="Proteomes" id="UP001301958">
    <property type="component" value="Unassembled WGS sequence"/>
</dbReference>
<dbReference type="EMBL" id="MU865642">
    <property type="protein sequence ID" value="KAK4220780.1"/>
    <property type="molecule type" value="Genomic_DNA"/>
</dbReference>
<evidence type="ECO:0000256" key="2">
    <source>
        <dbReference type="SAM" id="MobiDB-lite"/>
    </source>
</evidence>
<keyword evidence="4" id="KW-1185">Reference proteome</keyword>
<keyword evidence="1" id="KW-0175">Coiled coil</keyword>
<feature type="compositionally biased region" description="Acidic residues" evidence="2">
    <location>
        <begin position="374"/>
        <end position="396"/>
    </location>
</feature>
<name>A0AAN7BGC8_9PEZI</name>
<organism evidence="3 4">
    <name type="scientific">Podospora fimiseda</name>
    <dbReference type="NCBI Taxonomy" id="252190"/>
    <lineage>
        <taxon>Eukaryota</taxon>
        <taxon>Fungi</taxon>
        <taxon>Dikarya</taxon>
        <taxon>Ascomycota</taxon>
        <taxon>Pezizomycotina</taxon>
        <taxon>Sordariomycetes</taxon>
        <taxon>Sordariomycetidae</taxon>
        <taxon>Sordariales</taxon>
        <taxon>Podosporaceae</taxon>
        <taxon>Podospora</taxon>
    </lineage>
</organism>
<protein>
    <recommendedName>
        <fullName evidence="5">CCHC-type domain-containing protein</fullName>
    </recommendedName>
</protein>
<evidence type="ECO:0000313" key="4">
    <source>
        <dbReference type="Proteomes" id="UP001301958"/>
    </source>
</evidence>
<feature type="coiled-coil region" evidence="1">
    <location>
        <begin position="34"/>
        <end position="61"/>
    </location>
</feature>